<evidence type="ECO:0000313" key="2">
    <source>
        <dbReference type="RefSeq" id="XP_022253492.1"/>
    </source>
</evidence>
<dbReference type="InterPro" id="IPR027417">
    <property type="entry name" value="P-loop_NTPase"/>
</dbReference>
<keyword evidence="2" id="KW-0378">Hydrolase</keyword>
<dbReference type="PANTHER" id="PTHR18934">
    <property type="entry name" value="ATP-DEPENDENT RNA HELICASE"/>
    <property type="match status" value="1"/>
</dbReference>
<proteinExistence type="predicted"/>
<dbReference type="GeneID" id="106469306"/>
<organism evidence="1 2">
    <name type="scientific">Limulus polyphemus</name>
    <name type="common">Atlantic horseshoe crab</name>
    <dbReference type="NCBI Taxonomy" id="6850"/>
    <lineage>
        <taxon>Eukaryota</taxon>
        <taxon>Metazoa</taxon>
        <taxon>Ecdysozoa</taxon>
        <taxon>Arthropoda</taxon>
        <taxon>Chelicerata</taxon>
        <taxon>Merostomata</taxon>
        <taxon>Xiphosura</taxon>
        <taxon>Limulidae</taxon>
        <taxon>Limulus</taxon>
    </lineage>
</organism>
<keyword evidence="2" id="KW-0067">ATP-binding</keyword>
<dbReference type="RefSeq" id="XP_022253492.1">
    <property type="nucleotide sequence ID" value="XM_022397784.1"/>
</dbReference>
<keyword evidence="2" id="KW-0547">Nucleotide-binding</keyword>
<dbReference type="Gene3D" id="3.40.50.300">
    <property type="entry name" value="P-loop containing nucleotide triphosphate hydrolases"/>
    <property type="match status" value="1"/>
</dbReference>
<dbReference type="GO" id="GO:0004386">
    <property type="term" value="F:helicase activity"/>
    <property type="evidence" value="ECO:0007669"/>
    <property type="project" value="UniProtKB-KW"/>
</dbReference>
<feature type="non-terminal residue" evidence="2">
    <location>
        <position position="146"/>
    </location>
</feature>
<dbReference type="Proteomes" id="UP000694941">
    <property type="component" value="Unplaced"/>
</dbReference>
<gene>
    <name evidence="2" type="primary">LOC106469306</name>
</gene>
<keyword evidence="1" id="KW-1185">Reference proteome</keyword>
<reference evidence="2" key="1">
    <citation type="submission" date="2025-08" db="UniProtKB">
        <authorList>
            <consortium name="RefSeq"/>
        </authorList>
    </citation>
    <scope>IDENTIFICATION</scope>
    <source>
        <tissue evidence="2">Muscle</tissue>
    </source>
</reference>
<dbReference type="PANTHER" id="PTHR18934:SF136">
    <property type="entry name" value="ATP-DEPENDENT RNA HELICASE DHX35-RELATED"/>
    <property type="match status" value="1"/>
</dbReference>
<dbReference type="SUPFAM" id="SSF52540">
    <property type="entry name" value="P-loop containing nucleoside triphosphate hydrolases"/>
    <property type="match status" value="1"/>
</dbReference>
<keyword evidence="2" id="KW-0347">Helicase</keyword>
<sequence length="146" mass="16480">MLSFKPKFLKPGEELLALEEERSSIVDLDHSKVIFNPNSSLSIEQQRQQLPIFQYRNHILYLLECFQTVVIVGETSCGKSTQIPQYLLEAGWSSNGKQIGVTEPRRLSATTLSNRVAEEKGVICGQEVGFSIRFSECFDPNVTKIK</sequence>
<protein>
    <submittedName>
        <fullName evidence="2">Probable ATP-dependent RNA helicase DHX35</fullName>
    </submittedName>
</protein>
<accession>A0ABM1TC86</accession>
<name>A0ABM1TC86_LIMPO</name>
<evidence type="ECO:0000313" key="1">
    <source>
        <dbReference type="Proteomes" id="UP000694941"/>
    </source>
</evidence>